<evidence type="ECO:0000313" key="2">
    <source>
        <dbReference type="Proteomes" id="UP000030680"/>
    </source>
</evidence>
<gene>
    <name evidence="1" type="ORF">Gasu_60630</name>
</gene>
<dbReference type="AlphaFoldDB" id="M2X8Z1"/>
<dbReference type="RefSeq" id="XP_005702807.1">
    <property type="nucleotide sequence ID" value="XM_005702750.1"/>
</dbReference>
<dbReference type="Gramene" id="EME26287">
    <property type="protein sequence ID" value="EME26287"/>
    <property type="gene ID" value="Gasu_60630"/>
</dbReference>
<reference evidence="2" key="1">
    <citation type="journal article" date="2013" name="Science">
        <title>Gene transfer from bacteria and archaea facilitated evolution of an extremophilic eukaryote.</title>
        <authorList>
            <person name="Schonknecht G."/>
            <person name="Chen W.H."/>
            <person name="Ternes C.M."/>
            <person name="Barbier G.G."/>
            <person name="Shrestha R.P."/>
            <person name="Stanke M."/>
            <person name="Brautigam A."/>
            <person name="Baker B.J."/>
            <person name="Banfield J.F."/>
            <person name="Garavito R.M."/>
            <person name="Carr K."/>
            <person name="Wilkerson C."/>
            <person name="Rensing S.A."/>
            <person name="Gagneul D."/>
            <person name="Dickenson N.E."/>
            <person name="Oesterhelt C."/>
            <person name="Lercher M.J."/>
            <person name="Weber A.P."/>
        </authorList>
    </citation>
    <scope>NUCLEOTIDE SEQUENCE [LARGE SCALE GENOMIC DNA]</scope>
    <source>
        <strain evidence="2">074W</strain>
    </source>
</reference>
<proteinExistence type="predicted"/>
<accession>M2X8Z1</accession>
<dbReference type="Proteomes" id="UP000030680">
    <property type="component" value="Unassembled WGS sequence"/>
</dbReference>
<dbReference type="GeneID" id="17085271"/>
<dbReference type="OrthoDB" id="10365069at2759"/>
<organism evidence="1 2">
    <name type="scientific">Galdieria sulphuraria</name>
    <name type="common">Red alga</name>
    <dbReference type="NCBI Taxonomy" id="130081"/>
    <lineage>
        <taxon>Eukaryota</taxon>
        <taxon>Rhodophyta</taxon>
        <taxon>Bangiophyceae</taxon>
        <taxon>Galdieriales</taxon>
        <taxon>Galdieriaceae</taxon>
        <taxon>Galdieria</taxon>
    </lineage>
</organism>
<keyword evidence="2" id="KW-1185">Reference proteome</keyword>
<dbReference type="EMBL" id="KB454554">
    <property type="protein sequence ID" value="EME26287.1"/>
    <property type="molecule type" value="Genomic_DNA"/>
</dbReference>
<name>M2X8Z1_GALSU</name>
<evidence type="ECO:0000313" key="1">
    <source>
        <dbReference type="EMBL" id="EME26287.1"/>
    </source>
</evidence>
<dbReference type="KEGG" id="gsl:Gasu_60630"/>
<protein>
    <submittedName>
        <fullName evidence="1">Uncharacterized protein</fullName>
    </submittedName>
</protein>
<sequence length="70" mass="8194">MDTRIEEIDYWTRLENLLKQYLSESQVRRILRTLERKHTSLVDSISIDEMEELLRKSQGGGPVGSDKSSR</sequence>